<dbReference type="Gene3D" id="1.20.1250.20">
    <property type="entry name" value="MFS general substrate transporter like domains"/>
    <property type="match status" value="2"/>
</dbReference>
<dbReference type="AlphaFoldDB" id="A0A2V5IDR4"/>
<feature type="region of interest" description="Disordered" evidence="5">
    <location>
        <begin position="306"/>
        <end position="338"/>
    </location>
</feature>
<feature type="region of interest" description="Disordered" evidence="5">
    <location>
        <begin position="31"/>
        <end position="69"/>
    </location>
</feature>
<comment type="subcellular location">
    <subcellularLocation>
        <location evidence="1">Membrane</location>
        <topology evidence="1">Multi-pass membrane protein</topology>
    </subcellularLocation>
</comment>
<reference evidence="8 9" key="1">
    <citation type="submission" date="2018-02" db="EMBL/GenBank/DDBJ databases">
        <title>The genomes of Aspergillus section Nigri reveals drivers in fungal speciation.</title>
        <authorList>
            <consortium name="DOE Joint Genome Institute"/>
            <person name="Vesth T.C."/>
            <person name="Nybo J."/>
            <person name="Theobald S."/>
            <person name="Brandl J."/>
            <person name="Frisvad J.C."/>
            <person name="Nielsen K.F."/>
            <person name="Lyhne E.K."/>
            <person name="Kogle M.E."/>
            <person name="Kuo A."/>
            <person name="Riley R."/>
            <person name="Clum A."/>
            <person name="Nolan M."/>
            <person name="Lipzen A."/>
            <person name="Salamov A."/>
            <person name="Henrissat B."/>
            <person name="Wiebenga A."/>
            <person name="De vries R.P."/>
            <person name="Grigoriev I.V."/>
            <person name="Mortensen U.H."/>
            <person name="Andersen M.R."/>
            <person name="Baker S.E."/>
        </authorList>
    </citation>
    <scope>NUCLEOTIDE SEQUENCE [LARGE SCALE GENOMIC DNA]</scope>
    <source>
        <strain evidence="8 9">CBS 114.80</strain>
    </source>
</reference>
<evidence type="ECO:0000256" key="2">
    <source>
        <dbReference type="ARBA" id="ARBA00022692"/>
    </source>
</evidence>
<evidence type="ECO:0000256" key="4">
    <source>
        <dbReference type="ARBA" id="ARBA00023136"/>
    </source>
</evidence>
<evidence type="ECO:0000259" key="7">
    <source>
        <dbReference type="SMART" id="SM00563"/>
    </source>
</evidence>
<evidence type="ECO:0000313" key="9">
    <source>
        <dbReference type="Proteomes" id="UP000248817"/>
    </source>
</evidence>
<sequence length="961" mass="105623">MSTPFKESLDREDAPFLAAAAAAAAAAADVASDSNVHRTNAAHKHNEDGDEFNDYPHGNHHHQDEEEDEEDVKLLNKKIRFRLMVTLFAMILAVEVGICMSNGPVTRIFESIACREYYAQYDPTQIGANGQVDEDLCKIKEVQQDLAAVKGYMEFFDGTLSAILAIPYGLMADRFGRKSTICLSIPGFVLNCLMQLAVMWFPDTFPLRTVWASSLAWLLGGGPVVAFAIIWTMMSDVSTEEERAASSWLMALDPWLPLLLGWALAIIGMFFALSLPETMGASPGRGSKKSNNLELGQIFSNHAEYKSVPSKEQEQEVSSDDEDSAPGESHVDEKAGAAPATATRQTVFAAVKRRVQAYFAPYAFIVQNRQIMLLLTAFLVYRLSRGSSWFLVQYISTRFKWTLAEANFLMSFKPALTIPLFLFVLPAISRRLLKSMKPTQKDLTLMRISIVFLAVGTLGIGLSSHVYMLIPSLLLQTSGSGFVFLTRSLITTLVRREETARLFTIIEVLQSMGNVIASLSITTVFQIGLELGGPWIGLAWMMTATAFMMVGVSSINSKLQQLSSTSFTPRPSTLSLSPFLTRAHGQIGDHTTCSITHHPPSTTRPLLLNHGEIHTIPRSRSAFPPCLGSGIAPFLPIPPQPISYLQIPVRIVLFWIRLPLFVFACLSYFLVLQWLPIGSLGKKASLWCILGIPSIWWIDLQVDGVRKGSLHRQDHTRLPGPRSIIASSFTSPIDPLYLAAIFDPIFTACYPNTSEVEQISLFQAILRAFGAPQPTAPAARKLTTLDALLRKYPGRALVTFPECTTTNGRAILPLSPALLAVPPATKIYPISLRYTPVDVVTPLPGSYLSFLWNLLSKPTHCIRVRIAGGVTPTATTTTTTSAASTGSSTRRTNYDTNYLDTLDASTRSASSSPEATAVSDAALLDHVADSLARLGRVKRVGLGVKEKVDFVRVWTRGRWVW</sequence>
<keyword evidence="3 6" id="KW-1133">Transmembrane helix</keyword>
<dbReference type="SMART" id="SM00563">
    <property type="entry name" value="PlsC"/>
    <property type="match status" value="1"/>
</dbReference>
<dbReference type="EMBL" id="KZ825477">
    <property type="protein sequence ID" value="PYI34231.1"/>
    <property type="molecule type" value="Genomic_DNA"/>
</dbReference>
<feature type="transmembrane region" description="Helical" evidence="6">
    <location>
        <begin position="652"/>
        <end position="672"/>
    </location>
</feature>
<feature type="domain" description="Phospholipid/glycerol acyltransferase" evidence="7">
    <location>
        <begin position="723"/>
        <end position="835"/>
    </location>
</feature>
<evidence type="ECO:0000256" key="1">
    <source>
        <dbReference type="ARBA" id="ARBA00004141"/>
    </source>
</evidence>
<dbReference type="Proteomes" id="UP000248817">
    <property type="component" value="Unassembled WGS sequence"/>
</dbReference>
<protein>
    <submittedName>
        <fullName evidence="8">MFS general substrate transporter</fullName>
    </submittedName>
</protein>
<feature type="transmembrane region" description="Helical" evidence="6">
    <location>
        <begin position="535"/>
        <end position="555"/>
    </location>
</feature>
<gene>
    <name evidence="8" type="ORF">BP00DRAFT_433876</name>
</gene>
<name>A0A2V5IDR4_9EURO</name>
<feature type="transmembrane region" description="Helical" evidence="6">
    <location>
        <begin position="214"/>
        <end position="234"/>
    </location>
</feature>
<keyword evidence="4 6" id="KW-0472">Membrane</keyword>
<dbReference type="PANTHER" id="PTHR23507">
    <property type="entry name" value="ZGC:174356"/>
    <property type="match status" value="1"/>
</dbReference>
<feature type="transmembrane region" description="Helical" evidence="6">
    <location>
        <begin position="254"/>
        <end position="275"/>
    </location>
</feature>
<feature type="transmembrane region" description="Helical" evidence="6">
    <location>
        <begin position="445"/>
        <end position="467"/>
    </location>
</feature>
<dbReference type="GO" id="GO:0016746">
    <property type="term" value="F:acyltransferase activity"/>
    <property type="evidence" value="ECO:0007669"/>
    <property type="project" value="InterPro"/>
</dbReference>
<keyword evidence="9" id="KW-1185">Reference proteome</keyword>
<dbReference type="GO" id="GO:0016020">
    <property type="term" value="C:membrane"/>
    <property type="evidence" value="ECO:0007669"/>
    <property type="project" value="UniProtKB-SubCell"/>
</dbReference>
<evidence type="ECO:0000256" key="6">
    <source>
        <dbReference type="SAM" id="Phobius"/>
    </source>
</evidence>
<dbReference type="GO" id="GO:0022857">
    <property type="term" value="F:transmembrane transporter activity"/>
    <property type="evidence" value="ECO:0007669"/>
    <property type="project" value="TreeGrafter"/>
</dbReference>
<feature type="transmembrane region" description="Helical" evidence="6">
    <location>
        <begin position="183"/>
        <end position="202"/>
    </location>
</feature>
<dbReference type="SUPFAM" id="SSF103473">
    <property type="entry name" value="MFS general substrate transporter"/>
    <property type="match status" value="1"/>
</dbReference>
<accession>A0A2V5IDR4</accession>
<feature type="compositionally biased region" description="Acidic residues" evidence="5">
    <location>
        <begin position="315"/>
        <end position="325"/>
    </location>
</feature>
<organism evidence="8 9">
    <name type="scientific">Aspergillus indologenus CBS 114.80</name>
    <dbReference type="NCBI Taxonomy" id="1450541"/>
    <lineage>
        <taxon>Eukaryota</taxon>
        <taxon>Fungi</taxon>
        <taxon>Dikarya</taxon>
        <taxon>Ascomycota</taxon>
        <taxon>Pezizomycotina</taxon>
        <taxon>Eurotiomycetes</taxon>
        <taxon>Eurotiomycetidae</taxon>
        <taxon>Eurotiales</taxon>
        <taxon>Aspergillaceae</taxon>
        <taxon>Aspergillus</taxon>
        <taxon>Aspergillus subgen. Circumdati</taxon>
    </lineage>
</organism>
<evidence type="ECO:0000313" key="8">
    <source>
        <dbReference type="EMBL" id="PYI34231.1"/>
    </source>
</evidence>
<feature type="transmembrane region" description="Helical" evidence="6">
    <location>
        <begin position="83"/>
        <end position="103"/>
    </location>
</feature>
<evidence type="ECO:0000256" key="5">
    <source>
        <dbReference type="SAM" id="MobiDB-lite"/>
    </source>
</evidence>
<feature type="transmembrane region" description="Helical" evidence="6">
    <location>
        <begin position="415"/>
        <end position="433"/>
    </location>
</feature>
<dbReference type="PANTHER" id="PTHR23507:SF31">
    <property type="entry name" value="TRANSPORTER, PUTATIVE (AFU_ORTHOLOGUE AFUA_2G14230)-RELATED"/>
    <property type="match status" value="1"/>
</dbReference>
<keyword evidence="2 6" id="KW-0812">Transmembrane</keyword>
<dbReference type="InterPro" id="IPR002123">
    <property type="entry name" value="Plipid/glycerol_acylTrfase"/>
</dbReference>
<proteinExistence type="predicted"/>
<dbReference type="InterPro" id="IPR036259">
    <property type="entry name" value="MFS_trans_sf"/>
</dbReference>
<evidence type="ECO:0000256" key="3">
    <source>
        <dbReference type="ARBA" id="ARBA00022989"/>
    </source>
</evidence>